<dbReference type="EMBL" id="JAHUTJ010049617">
    <property type="protein sequence ID" value="MED6283340.1"/>
    <property type="molecule type" value="Genomic_DNA"/>
</dbReference>
<organism evidence="1 2">
    <name type="scientific">Characodon lateralis</name>
    <dbReference type="NCBI Taxonomy" id="208331"/>
    <lineage>
        <taxon>Eukaryota</taxon>
        <taxon>Metazoa</taxon>
        <taxon>Chordata</taxon>
        <taxon>Craniata</taxon>
        <taxon>Vertebrata</taxon>
        <taxon>Euteleostomi</taxon>
        <taxon>Actinopterygii</taxon>
        <taxon>Neopterygii</taxon>
        <taxon>Teleostei</taxon>
        <taxon>Neoteleostei</taxon>
        <taxon>Acanthomorphata</taxon>
        <taxon>Ovalentaria</taxon>
        <taxon>Atherinomorphae</taxon>
        <taxon>Cyprinodontiformes</taxon>
        <taxon>Goodeidae</taxon>
        <taxon>Characodon</taxon>
    </lineage>
</organism>
<proteinExistence type="predicted"/>
<keyword evidence="2" id="KW-1185">Reference proteome</keyword>
<evidence type="ECO:0000313" key="1">
    <source>
        <dbReference type="EMBL" id="MED6283340.1"/>
    </source>
</evidence>
<accession>A0ABU7E7Y1</accession>
<sequence length="105" mass="11779">MDLGLSSFPIPSFFAAAQRCREVIQGSNLSYSIYIWLSQNSSRVSTDVIRAWGPFWRPGAWEDFSLSWWLENLTLLGAASAFQQYDECGAALFYVCVFIGCEFGG</sequence>
<dbReference type="Proteomes" id="UP001352852">
    <property type="component" value="Unassembled WGS sequence"/>
</dbReference>
<evidence type="ECO:0000313" key="2">
    <source>
        <dbReference type="Proteomes" id="UP001352852"/>
    </source>
</evidence>
<protein>
    <submittedName>
        <fullName evidence="1">Uncharacterized protein</fullName>
    </submittedName>
</protein>
<gene>
    <name evidence="1" type="ORF">CHARACLAT_007736</name>
</gene>
<reference evidence="1 2" key="1">
    <citation type="submission" date="2021-06" db="EMBL/GenBank/DDBJ databases">
        <authorList>
            <person name="Palmer J.M."/>
        </authorList>
    </citation>
    <scope>NUCLEOTIDE SEQUENCE [LARGE SCALE GENOMIC DNA]</scope>
    <source>
        <strain evidence="1 2">CL_MEX2019</strain>
        <tissue evidence="1">Muscle</tissue>
    </source>
</reference>
<name>A0ABU7E7Y1_9TELE</name>
<comment type="caution">
    <text evidence="1">The sequence shown here is derived from an EMBL/GenBank/DDBJ whole genome shotgun (WGS) entry which is preliminary data.</text>
</comment>